<gene>
    <name evidence="2" type="ORF">TVY486_1116800</name>
</gene>
<evidence type="ECO:0000313" key="2">
    <source>
        <dbReference type="EMBL" id="CCC54196.1"/>
    </source>
</evidence>
<organism evidence="2">
    <name type="scientific">Trypanosoma vivax (strain Y486)</name>
    <dbReference type="NCBI Taxonomy" id="1055687"/>
    <lineage>
        <taxon>Eukaryota</taxon>
        <taxon>Discoba</taxon>
        <taxon>Euglenozoa</taxon>
        <taxon>Kinetoplastea</taxon>
        <taxon>Metakinetoplastina</taxon>
        <taxon>Trypanosomatida</taxon>
        <taxon>Trypanosomatidae</taxon>
        <taxon>Trypanosoma</taxon>
        <taxon>Duttonella</taxon>
    </lineage>
</organism>
<feature type="region of interest" description="Disordered" evidence="1">
    <location>
        <begin position="211"/>
        <end position="380"/>
    </location>
</feature>
<protein>
    <submittedName>
        <fullName evidence="2">Uncharacterized protein</fullName>
    </submittedName>
</protein>
<dbReference type="EMBL" id="HE573027">
    <property type="protein sequence ID" value="CCC54196.1"/>
    <property type="molecule type" value="Genomic_DNA"/>
</dbReference>
<feature type="compositionally biased region" description="Basic and acidic residues" evidence="1">
    <location>
        <begin position="299"/>
        <end position="324"/>
    </location>
</feature>
<accession>G0U9B1</accession>
<name>G0U9B1_TRYVY</name>
<dbReference type="AlphaFoldDB" id="G0U9B1"/>
<evidence type="ECO:0000256" key="1">
    <source>
        <dbReference type="SAM" id="MobiDB-lite"/>
    </source>
</evidence>
<reference evidence="2" key="1">
    <citation type="journal article" date="2012" name="Proc. Natl. Acad. Sci. U.S.A.">
        <title>Antigenic diversity is generated by distinct evolutionary mechanisms in African trypanosome species.</title>
        <authorList>
            <person name="Jackson A.P."/>
            <person name="Berry A."/>
            <person name="Aslett M."/>
            <person name="Allison H.C."/>
            <person name="Burton P."/>
            <person name="Vavrova-Anderson J."/>
            <person name="Brown R."/>
            <person name="Browne H."/>
            <person name="Corton N."/>
            <person name="Hauser H."/>
            <person name="Gamble J."/>
            <person name="Gilderthorp R."/>
            <person name="Marcello L."/>
            <person name="McQuillan J."/>
            <person name="Otto T.D."/>
            <person name="Quail M.A."/>
            <person name="Sanders M.J."/>
            <person name="van Tonder A."/>
            <person name="Ginger M.L."/>
            <person name="Field M.C."/>
            <person name="Barry J.D."/>
            <person name="Hertz-Fowler C."/>
            <person name="Berriman M."/>
        </authorList>
    </citation>
    <scope>NUCLEOTIDE SEQUENCE</scope>
    <source>
        <strain evidence="2">Y486</strain>
    </source>
</reference>
<feature type="compositionally biased region" description="Polar residues" evidence="1">
    <location>
        <begin position="345"/>
        <end position="355"/>
    </location>
</feature>
<sequence length="475" mass="51217">MKSRYFDVAYYPTDTVCSNGCVFATIPFLCDFRLSTSQVIYHPPDSTKFDPVYSAGASGHLPQHSELPVITLSTEVAPFRENFRAVPPPEAVKDLFLCAPEREGLDAVAEELQRGLHTTLDEDYWSEEYWKAVQGSVDADSSSCVSVIDITASCRQQLSLISDPSLTQPSLAQASPTVNAGRRGCVLSRGRGRVSIVKQHSDERMRVAVTKKLAGARKRPGAEDSLREQRARSGKRNSGDSSQLQSNEHRRKQQRMEGVSDTKRNRLAHQRGKTGPTVATSKVHSGSAGCRSNVAQKLLGHEKLLESESTRRGAENKKEGRDSRSCSSQDGSRLEESGVEHRGNDSTPGKSTTRSRAAGLAPISSRGVSSGSHPVSGMPLLPHDVGEGTNDVFIRGFRTGVTARGSESTVQTAVGEHGQAPAVGDAHLASAFTPPLDVNGGFQAPDLAVSQRHICDDGPVSRANKRLNNKCCTLM</sequence>
<feature type="compositionally biased region" description="Basic and acidic residues" evidence="1">
    <location>
        <begin position="254"/>
        <end position="264"/>
    </location>
</feature>
<proteinExistence type="predicted"/>
<feature type="compositionally biased region" description="Basic and acidic residues" evidence="1">
    <location>
        <begin position="332"/>
        <end position="344"/>
    </location>
</feature>
<feature type="compositionally biased region" description="Basic and acidic residues" evidence="1">
    <location>
        <begin position="220"/>
        <end position="231"/>
    </location>
</feature>
<dbReference type="VEuPathDB" id="TriTrypDB:TvY486_1116800"/>